<evidence type="ECO:0000313" key="1">
    <source>
        <dbReference type="EMBL" id="KAG6954968.1"/>
    </source>
</evidence>
<name>A0A8T1U4H7_9STRA</name>
<protein>
    <submittedName>
        <fullName evidence="1">Uncharacterized protein</fullName>
    </submittedName>
</protein>
<evidence type="ECO:0000313" key="2">
    <source>
        <dbReference type="Proteomes" id="UP000688947"/>
    </source>
</evidence>
<comment type="caution">
    <text evidence="1">The sequence shown here is derived from an EMBL/GenBank/DDBJ whole genome shotgun (WGS) entry which is preliminary data.</text>
</comment>
<dbReference type="AlphaFoldDB" id="A0A8T1U4H7"/>
<proteinExistence type="predicted"/>
<organism evidence="1 2">
    <name type="scientific">Phytophthora cactorum</name>
    <dbReference type="NCBI Taxonomy" id="29920"/>
    <lineage>
        <taxon>Eukaryota</taxon>
        <taxon>Sar</taxon>
        <taxon>Stramenopiles</taxon>
        <taxon>Oomycota</taxon>
        <taxon>Peronosporomycetes</taxon>
        <taxon>Peronosporales</taxon>
        <taxon>Peronosporaceae</taxon>
        <taxon>Phytophthora</taxon>
    </lineage>
</organism>
<reference evidence="1" key="1">
    <citation type="submission" date="2021-01" db="EMBL/GenBank/DDBJ databases">
        <title>Phytophthora aleatoria, a newly-described species from Pinus radiata is distinct from Phytophthora cactorum isolates based on comparative genomics.</title>
        <authorList>
            <person name="Mcdougal R."/>
            <person name="Panda P."/>
            <person name="Williams N."/>
            <person name="Studholme D.J."/>
        </authorList>
    </citation>
    <scope>NUCLEOTIDE SEQUENCE</scope>
    <source>
        <strain evidence="1">NZFS 3830</strain>
    </source>
</reference>
<accession>A0A8T1U4H7</accession>
<gene>
    <name evidence="1" type="ORF">JG687_00011475</name>
</gene>
<dbReference type="Proteomes" id="UP000688947">
    <property type="component" value="Unassembled WGS sequence"/>
</dbReference>
<dbReference type="EMBL" id="JAENGZ010000708">
    <property type="protein sequence ID" value="KAG6954968.1"/>
    <property type="molecule type" value="Genomic_DNA"/>
</dbReference>
<sequence length="207" mass="23586">MEDTISSLSSTFSAPPLLDLVDTDWNLRSFLANRDFTEATIAWIGFHRESLDQEVKVRTIAKRAATIAESAAVMYTFFISLLVIPSIAELLPLEITSDGAHDSYEQYPRTCKDKNHRHHTLQLVQYIDKPQHTSEVCSADEIFQETNTKYCDLHGKRAVLISPVHLDQSSERHTPVNEAKQQHRCIYETPSEPRASPYLLKPFKGQE</sequence>